<evidence type="ECO:0000256" key="3">
    <source>
        <dbReference type="ARBA" id="ARBA00023125"/>
    </source>
</evidence>
<dbReference type="Pfam" id="PF03466">
    <property type="entry name" value="LysR_substrate"/>
    <property type="match status" value="1"/>
</dbReference>
<dbReference type="CDD" id="cd05466">
    <property type="entry name" value="PBP2_LTTR_substrate"/>
    <property type="match status" value="1"/>
</dbReference>
<evidence type="ECO:0000313" key="6">
    <source>
        <dbReference type="EMBL" id="ANQ11784.1"/>
    </source>
</evidence>
<dbReference type="InterPro" id="IPR036390">
    <property type="entry name" value="WH_DNA-bd_sf"/>
</dbReference>
<dbReference type="GO" id="GO:0005829">
    <property type="term" value="C:cytosol"/>
    <property type="evidence" value="ECO:0007669"/>
    <property type="project" value="TreeGrafter"/>
</dbReference>
<gene>
    <name evidence="6" type="ORF">BA890_02950</name>
</gene>
<dbReference type="Proteomes" id="UP000092741">
    <property type="component" value="Chromosome 1"/>
</dbReference>
<dbReference type="SUPFAM" id="SSF46785">
    <property type="entry name" value="Winged helix' DNA-binding domain"/>
    <property type="match status" value="1"/>
</dbReference>
<keyword evidence="3" id="KW-0238">DNA-binding</keyword>
<proteinExistence type="inferred from homology"/>
<evidence type="ECO:0000313" key="7">
    <source>
        <dbReference type="Proteomes" id="UP000092741"/>
    </source>
</evidence>
<accession>A0AAN0Y145</accession>
<dbReference type="PANTHER" id="PTHR30419:SF8">
    <property type="entry name" value="NITROGEN ASSIMILATION TRANSCRIPTIONAL ACTIVATOR-RELATED"/>
    <property type="match status" value="1"/>
</dbReference>
<dbReference type="InterPro" id="IPR036388">
    <property type="entry name" value="WH-like_DNA-bd_sf"/>
</dbReference>
<dbReference type="EMBL" id="CP016345">
    <property type="protein sequence ID" value="ANQ11784.1"/>
    <property type="molecule type" value="Genomic_DNA"/>
</dbReference>
<evidence type="ECO:0000256" key="2">
    <source>
        <dbReference type="ARBA" id="ARBA00023015"/>
    </source>
</evidence>
<dbReference type="SUPFAM" id="SSF53850">
    <property type="entry name" value="Periplasmic binding protein-like II"/>
    <property type="match status" value="1"/>
</dbReference>
<dbReference type="Gene3D" id="3.40.190.10">
    <property type="entry name" value="Periplasmic binding protein-like II"/>
    <property type="match status" value="2"/>
</dbReference>
<keyword evidence="2" id="KW-0805">Transcription regulation</keyword>
<sequence>MKLHQVRAFLAVSQAGSLKAAAEQLHLTQPALSKAIKELEQQYGVALFERSAGGLTLTPYGERLMGYARLMNETARRAKQEIDTMRGVPNGSVTIGVTPVASLLKSLASSLNTFMQRYPEVSLRIVELRPAPLLTHLRQGEVDFAITSQIPVIDSALEWQAVCRIPNVVVTRKSHPLCNTRSLRTLHQSDWLTLDSPDDPSTYFYQLFSVNGLPLPSRIRECTSMTLARSLIQNADFAALFSTESLDLDYIKNEFAVVPLLDNIPDSVISVVRPKRDIMTQSATALFDGILQDMRDIYPDF</sequence>
<keyword evidence="4" id="KW-0804">Transcription</keyword>
<dbReference type="GO" id="GO:0003700">
    <property type="term" value="F:DNA-binding transcription factor activity"/>
    <property type="evidence" value="ECO:0007669"/>
    <property type="project" value="InterPro"/>
</dbReference>
<dbReference type="Pfam" id="PF00126">
    <property type="entry name" value="HTH_1"/>
    <property type="match status" value="1"/>
</dbReference>
<dbReference type="FunFam" id="1.10.10.10:FF:000001">
    <property type="entry name" value="LysR family transcriptional regulator"/>
    <property type="match status" value="1"/>
</dbReference>
<feature type="domain" description="HTH lysR-type" evidence="5">
    <location>
        <begin position="1"/>
        <end position="58"/>
    </location>
</feature>
<evidence type="ECO:0000256" key="1">
    <source>
        <dbReference type="ARBA" id="ARBA00009437"/>
    </source>
</evidence>
<dbReference type="InterPro" id="IPR005119">
    <property type="entry name" value="LysR_subst-bd"/>
</dbReference>
<organism evidence="6 7">
    <name type="scientific">Vibrio natriegens NBRC 15636 = ATCC 14048 = DSM 759</name>
    <dbReference type="NCBI Taxonomy" id="1219067"/>
    <lineage>
        <taxon>Bacteria</taxon>
        <taxon>Pseudomonadati</taxon>
        <taxon>Pseudomonadota</taxon>
        <taxon>Gammaproteobacteria</taxon>
        <taxon>Vibrionales</taxon>
        <taxon>Vibrionaceae</taxon>
        <taxon>Vibrio</taxon>
    </lineage>
</organism>
<evidence type="ECO:0000259" key="5">
    <source>
        <dbReference type="PROSITE" id="PS50931"/>
    </source>
</evidence>
<comment type="similarity">
    <text evidence="1">Belongs to the LysR transcriptional regulatory family.</text>
</comment>
<dbReference type="InterPro" id="IPR000847">
    <property type="entry name" value="LysR_HTH_N"/>
</dbReference>
<dbReference type="GeneID" id="70913212"/>
<dbReference type="Gene3D" id="1.10.10.10">
    <property type="entry name" value="Winged helix-like DNA-binding domain superfamily/Winged helix DNA-binding domain"/>
    <property type="match status" value="1"/>
</dbReference>
<dbReference type="PRINTS" id="PR00039">
    <property type="entry name" value="HTHLYSR"/>
</dbReference>
<dbReference type="GO" id="GO:0003677">
    <property type="term" value="F:DNA binding"/>
    <property type="evidence" value="ECO:0007669"/>
    <property type="project" value="UniProtKB-KW"/>
</dbReference>
<keyword evidence="7" id="KW-1185">Reference proteome</keyword>
<protein>
    <submittedName>
        <fullName evidence="6">LysR family transcriptional regulator</fullName>
    </submittedName>
</protein>
<dbReference type="RefSeq" id="WP_020333657.1">
    <property type="nucleotide sequence ID" value="NZ_ATFJ01000011.1"/>
</dbReference>
<evidence type="ECO:0000256" key="4">
    <source>
        <dbReference type="ARBA" id="ARBA00023163"/>
    </source>
</evidence>
<dbReference type="PROSITE" id="PS50931">
    <property type="entry name" value="HTH_LYSR"/>
    <property type="match status" value="1"/>
</dbReference>
<dbReference type="KEGG" id="vna:PN96_10390"/>
<dbReference type="InterPro" id="IPR050950">
    <property type="entry name" value="HTH-type_LysR_regulators"/>
</dbReference>
<dbReference type="AlphaFoldDB" id="A0AAN0Y145"/>
<reference evidence="6 7" key="1">
    <citation type="submission" date="2016-07" db="EMBL/GenBank/DDBJ databases">
        <title>Developing Vibrio natriegens as a novel, fast-growing host for biotechnology.</title>
        <authorList>
            <person name="Weinstock M.T."/>
            <person name="Hesek E.D."/>
            <person name="Wilson C.M."/>
            <person name="Gibson D.G."/>
        </authorList>
    </citation>
    <scope>NUCLEOTIDE SEQUENCE [LARGE SCALE GENOMIC DNA]</scope>
    <source>
        <strain evidence="6 7">ATCC 14048</strain>
    </source>
</reference>
<name>A0AAN0Y145_VIBNA</name>
<dbReference type="PANTHER" id="PTHR30419">
    <property type="entry name" value="HTH-TYPE TRANSCRIPTIONAL REGULATOR YBHD"/>
    <property type="match status" value="1"/>
</dbReference>